<dbReference type="SUPFAM" id="SSF52266">
    <property type="entry name" value="SGNH hydrolase"/>
    <property type="match status" value="1"/>
</dbReference>
<proteinExistence type="predicted"/>
<name>A0ABR2VT28_9FUNG</name>
<feature type="signal peptide" evidence="2">
    <location>
        <begin position="1"/>
        <end position="18"/>
    </location>
</feature>
<keyword evidence="2" id="KW-0732">Signal</keyword>
<evidence type="ECO:0000256" key="1">
    <source>
        <dbReference type="ARBA" id="ARBA00022801"/>
    </source>
</evidence>
<keyword evidence="4" id="KW-1185">Reference proteome</keyword>
<comment type="caution">
    <text evidence="3">The sequence shown here is derived from an EMBL/GenBank/DDBJ whole genome shotgun (WGS) entry which is preliminary data.</text>
</comment>
<reference evidence="3 4" key="1">
    <citation type="submission" date="2023-04" db="EMBL/GenBank/DDBJ databases">
        <title>Genome of Basidiobolus ranarum AG-B5.</title>
        <authorList>
            <person name="Stajich J.E."/>
            <person name="Carter-House D."/>
            <person name="Gryganskyi A."/>
        </authorList>
    </citation>
    <scope>NUCLEOTIDE SEQUENCE [LARGE SCALE GENOMIC DNA]</scope>
    <source>
        <strain evidence="3 4">AG-B5</strain>
    </source>
</reference>
<dbReference type="InterPro" id="IPR001087">
    <property type="entry name" value="GDSL"/>
</dbReference>
<sequence>MRIIALLLPLLFATICYGSLVGRIRSGLRSLNPFARRTEPKIIEPIPDQGYNRPPRPKPVIGGMVVFGDSHSDSGNTLMLSKNRSPPSHYFAGRYSNGPNWVDNVGKNMRIVIKNFAYGGGSSDSKFNPGKAGFGSTVEVPGIAQQIGQFLQSKPGDMQNTLFLLCGGGTDYYFNTTVEALDVKNAMRNNAEALLKKGAVSVGLCTIPPMSTVPLLRRSIIKRFIAKLAEPVYNNAIKQLVYELQTRYPDRYILTWDLESVIRNILKNSAALGFKNISEACADETNNQPACKNPDEYVYWDSVHPSAHTHRLIAQDFQQLLSNNFIYRPPYVNNQQLGNVPPNYPNYPPNM</sequence>
<protein>
    <submittedName>
        <fullName evidence="3">Uncharacterized protein</fullName>
    </submittedName>
</protein>
<accession>A0ABR2VT28</accession>
<dbReference type="Pfam" id="PF00657">
    <property type="entry name" value="Lipase_GDSL"/>
    <property type="match status" value="1"/>
</dbReference>
<dbReference type="InterPro" id="IPR051058">
    <property type="entry name" value="GDSL_Est/Lipase"/>
</dbReference>
<evidence type="ECO:0000256" key="2">
    <source>
        <dbReference type="SAM" id="SignalP"/>
    </source>
</evidence>
<dbReference type="PANTHER" id="PTHR45648">
    <property type="entry name" value="GDSL LIPASE/ACYLHYDROLASE FAMILY PROTEIN (AFU_ORTHOLOGUE AFUA_4G14700)"/>
    <property type="match status" value="1"/>
</dbReference>
<dbReference type="Gene3D" id="3.40.50.1110">
    <property type="entry name" value="SGNH hydrolase"/>
    <property type="match status" value="1"/>
</dbReference>
<dbReference type="PANTHER" id="PTHR45648:SF22">
    <property type="entry name" value="GDSL LIPASE_ACYLHYDROLASE FAMILY PROTEIN (AFU_ORTHOLOGUE AFUA_4G14700)"/>
    <property type="match status" value="1"/>
</dbReference>
<dbReference type="CDD" id="cd01846">
    <property type="entry name" value="fatty_acyltransferase_like"/>
    <property type="match status" value="1"/>
</dbReference>
<dbReference type="EMBL" id="JASJQH010007970">
    <property type="protein sequence ID" value="KAK9696382.1"/>
    <property type="molecule type" value="Genomic_DNA"/>
</dbReference>
<dbReference type="InterPro" id="IPR036514">
    <property type="entry name" value="SGNH_hydro_sf"/>
</dbReference>
<dbReference type="Proteomes" id="UP001479436">
    <property type="component" value="Unassembled WGS sequence"/>
</dbReference>
<keyword evidence="1" id="KW-0378">Hydrolase</keyword>
<feature type="chain" id="PRO_5046577062" evidence="2">
    <location>
        <begin position="19"/>
        <end position="351"/>
    </location>
</feature>
<organism evidence="3 4">
    <name type="scientific">Basidiobolus ranarum</name>
    <dbReference type="NCBI Taxonomy" id="34480"/>
    <lineage>
        <taxon>Eukaryota</taxon>
        <taxon>Fungi</taxon>
        <taxon>Fungi incertae sedis</taxon>
        <taxon>Zoopagomycota</taxon>
        <taxon>Entomophthoromycotina</taxon>
        <taxon>Basidiobolomycetes</taxon>
        <taxon>Basidiobolales</taxon>
        <taxon>Basidiobolaceae</taxon>
        <taxon>Basidiobolus</taxon>
    </lineage>
</organism>
<evidence type="ECO:0000313" key="4">
    <source>
        <dbReference type="Proteomes" id="UP001479436"/>
    </source>
</evidence>
<gene>
    <name evidence="3" type="ORF">K7432_012496</name>
</gene>
<evidence type="ECO:0000313" key="3">
    <source>
        <dbReference type="EMBL" id="KAK9696382.1"/>
    </source>
</evidence>